<dbReference type="Proteomes" id="UP000604046">
    <property type="component" value="Unassembled WGS sequence"/>
</dbReference>
<sequence length="66" mass="7289">ENQGMATRLGTMTLAECMNRCVDSACAVIQYDCGSDCWLLDNCGPEVESGCQSSIYYRDLSWQPAQ</sequence>
<proteinExistence type="predicted"/>
<keyword evidence="2" id="KW-1185">Reference proteome</keyword>
<comment type="caution">
    <text evidence="1">The sequence shown here is derived from an EMBL/GenBank/DDBJ whole genome shotgun (WGS) entry which is preliminary data.</text>
</comment>
<dbReference type="AlphaFoldDB" id="A0A812LNW2"/>
<feature type="non-terminal residue" evidence="1">
    <location>
        <position position="66"/>
    </location>
</feature>
<feature type="non-terminal residue" evidence="1">
    <location>
        <position position="1"/>
    </location>
</feature>
<accession>A0A812LNW2</accession>
<dbReference type="EMBL" id="CAJNDS010001180">
    <property type="protein sequence ID" value="CAE7250685.1"/>
    <property type="molecule type" value="Genomic_DNA"/>
</dbReference>
<name>A0A812LNW2_9DINO</name>
<gene>
    <name evidence="1" type="primary">Parp11</name>
    <name evidence="1" type="ORF">SNAT2548_LOCUS12329</name>
</gene>
<evidence type="ECO:0000313" key="1">
    <source>
        <dbReference type="EMBL" id="CAE7250685.1"/>
    </source>
</evidence>
<organism evidence="1 2">
    <name type="scientific">Symbiodinium natans</name>
    <dbReference type="NCBI Taxonomy" id="878477"/>
    <lineage>
        <taxon>Eukaryota</taxon>
        <taxon>Sar</taxon>
        <taxon>Alveolata</taxon>
        <taxon>Dinophyceae</taxon>
        <taxon>Suessiales</taxon>
        <taxon>Symbiodiniaceae</taxon>
        <taxon>Symbiodinium</taxon>
    </lineage>
</organism>
<evidence type="ECO:0000313" key="2">
    <source>
        <dbReference type="Proteomes" id="UP000604046"/>
    </source>
</evidence>
<protein>
    <submittedName>
        <fullName evidence="1">Parp11 protein</fullName>
    </submittedName>
</protein>
<reference evidence="1" key="1">
    <citation type="submission" date="2021-02" db="EMBL/GenBank/DDBJ databases">
        <authorList>
            <person name="Dougan E. K."/>
            <person name="Rhodes N."/>
            <person name="Thang M."/>
            <person name="Chan C."/>
        </authorList>
    </citation>
    <scope>NUCLEOTIDE SEQUENCE</scope>
</reference>